<proteinExistence type="predicted"/>
<evidence type="ECO:0000256" key="3">
    <source>
        <dbReference type="ARBA" id="ARBA00022723"/>
    </source>
</evidence>
<dbReference type="Pfam" id="PF01322">
    <property type="entry name" value="Cytochrom_C_2"/>
    <property type="match status" value="1"/>
</dbReference>
<evidence type="ECO:0000256" key="8">
    <source>
        <dbReference type="SAM" id="SignalP"/>
    </source>
</evidence>
<name>A0A2Z2NQB5_9GAMM</name>
<keyword evidence="2 7" id="KW-0349">Heme</keyword>
<keyword evidence="5 6" id="KW-0408">Iron</keyword>
<dbReference type="KEGG" id="gai:IMCC3135_12885"/>
<evidence type="ECO:0000256" key="1">
    <source>
        <dbReference type="ARBA" id="ARBA00022448"/>
    </source>
</evidence>
<dbReference type="GO" id="GO:0020037">
    <property type="term" value="F:heme binding"/>
    <property type="evidence" value="ECO:0007669"/>
    <property type="project" value="InterPro"/>
</dbReference>
<dbReference type="GO" id="GO:0022900">
    <property type="term" value="P:electron transport chain"/>
    <property type="evidence" value="ECO:0007669"/>
    <property type="project" value="InterPro"/>
</dbReference>
<sequence>MTSRILTIAATVGALSAFSLFSYAADEGPHDDAIKARQGLMQLYSQNLGILSNMAKEKAPYDAEIAAEAANNLTALATLGQSQLWPQGSDSETEGNAQNRAAVEIWETYPAIAEKGEKFDEAVAMLMPAAGESLDALQGVVGDVGGSCKGCHDDFRVKKD</sequence>
<feature type="signal peptide" evidence="8">
    <location>
        <begin position="1"/>
        <end position="24"/>
    </location>
</feature>
<keyword evidence="4" id="KW-0249">Electron transport</keyword>
<dbReference type="InterPro" id="IPR010980">
    <property type="entry name" value="Cyt_c/b562"/>
</dbReference>
<evidence type="ECO:0000256" key="6">
    <source>
        <dbReference type="PIRSR" id="PIRSR000027-1"/>
    </source>
</evidence>
<evidence type="ECO:0000256" key="2">
    <source>
        <dbReference type="ARBA" id="ARBA00022617"/>
    </source>
</evidence>
<dbReference type="PROSITE" id="PS51009">
    <property type="entry name" value="CYTCII"/>
    <property type="match status" value="1"/>
</dbReference>
<feature type="binding site" description="covalent" evidence="7">
    <location>
        <position position="151"/>
    </location>
    <ligand>
        <name>heme c</name>
        <dbReference type="ChEBI" id="CHEBI:61717"/>
    </ligand>
</feature>
<evidence type="ECO:0000313" key="9">
    <source>
        <dbReference type="EMBL" id="ASJ72665.1"/>
    </source>
</evidence>
<keyword evidence="3 6" id="KW-0479">Metal-binding</keyword>
<dbReference type="AlphaFoldDB" id="A0A2Z2NQB5"/>
<feature type="binding site" description="axial binding residue" evidence="6">
    <location>
        <position position="152"/>
    </location>
    <ligand>
        <name>heme c</name>
        <dbReference type="ChEBI" id="CHEBI:61717"/>
    </ligand>
    <ligandPart>
        <name>Fe</name>
        <dbReference type="ChEBI" id="CHEBI:18248"/>
    </ligandPart>
</feature>
<dbReference type="SUPFAM" id="SSF47175">
    <property type="entry name" value="Cytochromes"/>
    <property type="match status" value="1"/>
</dbReference>
<protein>
    <submittedName>
        <fullName evidence="9">Cytochrome c-554</fullName>
    </submittedName>
</protein>
<evidence type="ECO:0000256" key="7">
    <source>
        <dbReference type="PIRSR" id="PIRSR000027-2"/>
    </source>
</evidence>
<dbReference type="RefSeq" id="WP_088917959.1">
    <property type="nucleotide sequence ID" value="NZ_CP018632.1"/>
</dbReference>
<gene>
    <name evidence="9" type="primary">cycF</name>
    <name evidence="9" type="ORF">IMCC3135_12885</name>
</gene>
<keyword evidence="8" id="KW-0732">Signal</keyword>
<dbReference type="Gene3D" id="1.20.120.10">
    <property type="entry name" value="Cytochrome c/b562"/>
    <property type="match status" value="1"/>
</dbReference>
<keyword evidence="1" id="KW-0813">Transport</keyword>
<feature type="chain" id="PRO_5016240479" evidence="8">
    <location>
        <begin position="25"/>
        <end position="160"/>
    </location>
</feature>
<evidence type="ECO:0000313" key="10">
    <source>
        <dbReference type="Proteomes" id="UP000250079"/>
    </source>
</evidence>
<dbReference type="InterPro" id="IPR012127">
    <property type="entry name" value="Cyt_c_prime"/>
</dbReference>
<dbReference type="PIRSF" id="PIRSF000027">
    <property type="entry name" value="Cytc_c_prime"/>
    <property type="match status" value="1"/>
</dbReference>
<feature type="binding site" description="covalent" evidence="7">
    <location>
        <position position="148"/>
    </location>
    <ligand>
        <name>heme c</name>
        <dbReference type="ChEBI" id="CHEBI:61717"/>
    </ligand>
</feature>
<dbReference type="OrthoDB" id="5520910at2"/>
<organism evidence="9 10">
    <name type="scientific">Granulosicoccus antarcticus IMCC3135</name>
    <dbReference type="NCBI Taxonomy" id="1192854"/>
    <lineage>
        <taxon>Bacteria</taxon>
        <taxon>Pseudomonadati</taxon>
        <taxon>Pseudomonadota</taxon>
        <taxon>Gammaproteobacteria</taxon>
        <taxon>Chromatiales</taxon>
        <taxon>Granulosicoccaceae</taxon>
        <taxon>Granulosicoccus</taxon>
    </lineage>
</organism>
<dbReference type="Proteomes" id="UP000250079">
    <property type="component" value="Chromosome"/>
</dbReference>
<dbReference type="GO" id="GO:0042597">
    <property type="term" value="C:periplasmic space"/>
    <property type="evidence" value="ECO:0007669"/>
    <property type="project" value="InterPro"/>
</dbReference>
<accession>A0A2Z2NQB5</accession>
<keyword evidence="10" id="KW-1185">Reference proteome</keyword>
<evidence type="ECO:0000256" key="5">
    <source>
        <dbReference type="ARBA" id="ARBA00023004"/>
    </source>
</evidence>
<evidence type="ECO:0000256" key="4">
    <source>
        <dbReference type="ARBA" id="ARBA00022982"/>
    </source>
</evidence>
<comment type="PTM">
    <text evidence="7">Binds 1 heme group per subunit.</text>
</comment>
<dbReference type="GO" id="GO:0009055">
    <property type="term" value="F:electron transfer activity"/>
    <property type="evidence" value="ECO:0007669"/>
    <property type="project" value="InterPro"/>
</dbReference>
<dbReference type="GO" id="GO:0005506">
    <property type="term" value="F:iron ion binding"/>
    <property type="evidence" value="ECO:0007669"/>
    <property type="project" value="InterPro"/>
</dbReference>
<dbReference type="InterPro" id="IPR002321">
    <property type="entry name" value="Cyt_c_II"/>
</dbReference>
<dbReference type="EMBL" id="CP018632">
    <property type="protein sequence ID" value="ASJ72665.1"/>
    <property type="molecule type" value="Genomic_DNA"/>
</dbReference>
<reference evidence="9 10" key="1">
    <citation type="submission" date="2016-12" db="EMBL/GenBank/DDBJ databases">
        <authorList>
            <person name="Song W.-J."/>
            <person name="Kurnit D.M."/>
        </authorList>
    </citation>
    <scope>NUCLEOTIDE SEQUENCE [LARGE SCALE GENOMIC DNA]</scope>
    <source>
        <strain evidence="9 10">IMCC3135</strain>
    </source>
</reference>